<dbReference type="InterPro" id="IPR016818">
    <property type="entry name" value="NOSIP"/>
</dbReference>
<keyword evidence="7" id="KW-1185">Reference proteome</keyword>
<evidence type="ECO:0000256" key="5">
    <source>
        <dbReference type="SAM" id="MobiDB-lite"/>
    </source>
</evidence>
<dbReference type="RefSeq" id="XP_003743181.1">
    <property type="nucleotide sequence ID" value="XM_003743133.2"/>
</dbReference>
<dbReference type="CDD" id="cd16662">
    <property type="entry name" value="RING-Ubox2_NOSIP"/>
    <property type="match status" value="1"/>
</dbReference>
<evidence type="ECO:0000313" key="7">
    <source>
        <dbReference type="Proteomes" id="UP000694867"/>
    </source>
</evidence>
<comment type="similarity">
    <text evidence="2 4">Belongs to the NOSIP family.</text>
</comment>
<dbReference type="InterPro" id="IPR013083">
    <property type="entry name" value="Znf_RING/FYVE/PHD"/>
</dbReference>
<name>A0AAJ6QT97_9ACAR</name>
<evidence type="ECO:0000256" key="1">
    <source>
        <dbReference type="ARBA" id="ARBA00004123"/>
    </source>
</evidence>
<comment type="subcellular location">
    <subcellularLocation>
        <location evidence="1 4">Nucleus</location>
    </subcellularLocation>
</comment>
<evidence type="ECO:0000256" key="4">
    <source>
        <dbReference type="PIRNR" id="PIRNR023577"/>
    </source>
</evidence>
<evidence type="ECO:0000313" key="8">
    <source>
        <dbReference type="RefSeq" id="XP_003743181.1"/>
    </source>
</evidence>
<gene>
    <name evidence="8" type="primary">LOC100904320</name>
</gene>
<evidence type="ECO:0000256" key="2">
    <source>
        <dbReference type="ARBA" id="ARBA00008126"/>
    </source>
</evidence>
<sequence>MTRHAKNCTAGSVYTYHEKKKDMKMGGYGTQAERLGKDAQREFDCCCLSLQPCRDPVITPEGYIYDREAVLEFIVKQKIAIAKKQKEYEKQKNQKAEPEPPSAKQPPKPKSSELKSDALPSFWVPSLTPQASSSGSGVSSKPPDTEVRCPMSGQPLRSKKLYPVKWTLVPDDGSGKSLIAKKARYMCAVSHDILGNSVPCVFLKTSGHVVTEECFEKVIKKDWLDPTNGAKLKEKDVIRLQRGGTGFASTNEKLTAAIQKPVMQA</sequence>
<feature type="region of interest" description="Disordered" evidence="5">
    <location>
        <begin position="89"/>
        <end position="115"/>
    </location>
</feature>
<dbReference type="PANTHER" id="PTHR13063">
    <property type="entry name" value="ENOS INTERACTING PROTEIN"/>
    <property type="match status" value="1"/>
</dbReference>
<feature type="compositionally biased region" description="Basic and acidic residues" evidence="5">
    <location>
        <begin position="89"/>
        <end position="98"/>
    </location>
</feature>
<dbReference type="Pfam" id="PF15906">
    <property type="entry name" value="zf-NOSIP"/>
    <property type="match status" value="1"/>
</dbReference>
<keyword evidence="3 4" id="KW-0539">Nucleus</keyword>
<reference evidence="8" key="1">
    <citation type="submission" date="2025-08" db="UniProtKB">
        <authorList>
            <consortium name="RefSeq"/>
        </authorList>
    </citation>
    <scope>IDENTIFICATION</scope>
</reference>
<dbReference type="InterPro" id="IPR031790">
    <property type="entry name" value="Znf-NOSIP"/>
</dbReference>
<feature type="region of interest" description="Disordered" evidence="5">
    <location>
        <begin position="128"/>
        <end position="153"/>
    </location>
</feature>
<dbReference type="SUPFAM" id="SSF57850">
    <property type="entry name" value="RING/U-box"/>
    <property type="match status" value="2"/>
</dbReference>
<feature type="domain" description="Nitric oxide synthase-interacting protein zinc-finger" evidence="6">
    <location>
        <begin position="4"/>
        <end position="78"/>
    </location>
</feature>
<accession>A0AAJ6QT97</accession>
<protein>
    <recommendedName>
        <fullName evidence="4">Nitric oxide synthase-interacting protein homolog</fullName>
    </recommendedName>
</protein>
<dbReference type="KEGG" id="goe:100904320"/>
<organism evidence="7 8">
    <name type="scientific">Galendromus occidentalis</name>
    <name type="common">western predatory mite</name>
    <dbReference type="NCBI Taxonomy" id="34638"/>
    <lineage>
        <taxon>Eukaryota</taxon>
        <taxon>Metazoa</taxon>
        <taxon>Ecdysozoa</taxon>
        <taxon>Arthropoda</taxon>
        <taxon>Chelicerata</taxon>
        <taxon>Arachnida</taxon>
        <taxon>Acari</taxon>
        <taxon>Parasitiformes</taxon>
        <taxon>Mesostigmata</taxon>
        <taxon>Gamasina</taxon>
        <taxon>Phytoseioidea</taxon>
        <taxon>Phytoseiidae</taxon>
        <taxon>Typhlodrominae</taxon>
        <taxon>Galendromus</taxon>
    </lineage>
</organism>
<dbReference type="PIRSF" id="PIRSF023577">
    <property type="entry name" value="ENOS_interacting"/>
    <property type="match status" value="1"/>
</dbReference>
<evidence type="ECO:0000259" key="6">
    <source>
        <dbReference type="Pfam" id="PF15906"/>
    </source>
</evidence>
<dbReference type="GeneID" id="100904320"/>
<dbReference type="PANTHER" id="PTHR13063:SF10">
    <property type="entry name" value="NITRIC OXIDE SYNTHASE-INTERACTING PROTEIN"/>
    <property type="match status" value="1"/>
</dbReference>
<feature type="compositionally biased region" description="Pro residues" evidence="5">
    <location>
        <begin position="99"/>
        <end position="109"/>
    </location>
</feature>
<dbReference type="GO" id="GO:0061630">
    <property type="term" value="F:ubiquitin protein ligase activity"/>
    <property type="evidence" value="ECO:0007669"/>
    <property type="project" value="InterPro"/>
</dbReference>
<dbReference type="Gene3D" id="3.30.40.10">
    <property type="entry name" value="Zinc/RING finger domain, C3HC4 (zinc finger)"/>
    <property type="match status" value="2"/>
</dbReference>
<proteinExistence type="inferred from homology"/>
<dbReference type="CDD" id="cd16661">
    <property type="entry name" value="RING-Ubox1_NOSIP"/>
    <property type="match status" value="1"/>
</dbReference>
<evidence type="ECO:0000256" key="3">
    <source>
        <dbReference type="ARBA" id="ARBA00023242"/>
    </source>
</evidence>
<dbReference type="GO" id="GO:0005634">
    <property type="term" value="C:nucleus"/>
    <property type="evidence" value="ECO:0007669"/>
    <property type="project" value="UniProtKB-SubCell"/>
</dbReference>
<dbReference type="AlphaFoldDB" id="A0AAJ6QT97"/>
<dbReference type="Proteomes" id="UP000694867">
    <property type="component" value="Unplaced"/>
</dbReference>